<protein>
    <recommendedName>
        <fullName evidence="2">EF-hand domain-containing protein</fullName>
    </recommendedName>
</protein>
<dbReference type="InterPro" id="IPR002048">
    <property type="entry name" value="EF_hand_dom"/>
</dbReference>
<gene>
    <name evidence="3" type="ORF">GTZ99_06555</name>
</gene>
<evidence type="ECO:0000313" key="4">
    <source>
        <dbReference type="Proteomes" id="UP000753724"/>
    </source>
</evidence>
<proteinExistence type="predicted"/>
<keyword evidence="4" id="KW-1185">Reference proteome</keyword>
<reference evidence="4" key="1">
    <citation type="submission" date="2020-01" db="EMBL/GenBank/DDBJ databases">
        <title>Sphingomonas sp. strain CSW-10.</title>
        <authorList>
            <person name="Chen W.-M."/>
        </authorList>
    </citation>
    <scope>NUCLEOTIDE SEQUENCE [LARGE SCALE GENOMIC DNA]</scope>
    <source>
        <strain evidence="4">FSY-8</strain>
    </source>
</reference>
<feature type="domain" description="EF-hand" evidence="2">
    <location>
        <begin position="94"/>
        <end position="112"/>
    </location>
</feature>
<dbReference type="EMBL" id="JAAAPO010000002">
    <property type="protein sequence ID" value="NBC36218.1"/>
    <property type="molecule type" value="Genomic_DNA"/>
</dbReference>
<dbReference type="Proteomes" id="UP000753724">
    <property type="component" value="Unassembled WGS sequence"/>
</dbReference>
<organism evidence="3 4">
    <name type="scientific">Novosphingobium ovatum</name>
    <dbReference type="NCBI Taxonomy" id="1908523"/>
    <lineage>
        <taxon>Bacteria</taxon>
        <taxon>Pseudomonadati</taxon>
        <taxon>Pseudomonadota</taxon>
        <taxon>Alphaproteobacteria</taxon>
        <taxon>Sphingomonadales</taxon>
        <taxon>Sphingomonadaceae</taxon>
        <taxon>Novosphingobium</taxon>
    </lineage>
</organism>
<dbReference type="SUPFAM" id="SSF47473">
    <property type="entry name" value="EF-hand"/>
    <property type="match status" value="1"/>
</dbReference>
<dbReference type="Pfam" id="PF13202">
    <property type="entry name" value="EF-hand_5"/>
    <property type="match status" value="3"/>
</dbReference>
<accession>A0ABW9XCF1</accession>
<feature type="domain" description="EF-hand" evidence="2">
    <location>
        <begin position="72"/>
        <end position="88"/>
    </location>
</feature>
<sequence length="177" mass="19191">MVIGAVAALCLAGAGFFWWQGRAALERGTPPPDLAAKPGEGPIVLPSGDPNARGASLPSAVRHKQSPEERRFNRYDRNRDGTITRTEMLSTRVKAFQKLDVNRDNLLSFEEWAVKTAERFVQIDTNGDGIISRAEMDVYSAEQERQKAARAAKRAASCSCSPLPPGRGGPPDDDPDG</sequence>
<evidence type="ECO:0000259" key="2">
    <source>
        <dbReference type="Pfam" id="PF13202"/>
    </source>
</evidence>
<feature type="region of interest" description="Disordered" evidence="1">
    <location>
        <begin position="29"/>
        <end position="58"/>
    </location>
</feature>
<dbReference type="CDD" id="cd00051">
    <property type="entry name" value="EFh"/>
    <property type="match status" value="1"/>
</dbReference>
<evidence type="ECO:0000256" key="1">
    <source>
        <dbReference type="SAM" id="MobiDB-lite"/>
    </source>
</evidence>
<dbReference type="PROSITE" id="PS00018">
    <property type="entry name" value="EF_HAND_1"/>
    <property type="match status" value="2"/>
</dbReference>
<dbReference type="InterPro" id="IPR018247">
    <property type="entry name" value="EF_Hand_1_Ca_BS"/>
</dbReference>
<evidence type="ECO:0000313" key="3">
    <source>
        <dbReference type="EMBL" id="NBC36218.1"/>
    </source>
</evidence>
<feature type="region of interest" description="Disordered" evidence="1">
    <location>
        <begin position="155"/>
        <end position="177"/>
    </location>
</feature>
<dbReference type="Gene3D" id="1.10.238.10">
    <property type="entry name" value="EF-hand"/>
    <property type="match status" value="2"/>
</dbReference>
<dbReference type="InterPro" id="IPR011992">
    <property type="entry name" value="EF-hand-dom_pair"/>
</dbReference>
<name>A0ABW9XCF1_9SPHN</name>
<feature type="domain" description="EF-hand" evidence="2">
    <location>
        <begin position="120"/>
        <end position="136"/>
    </location>
</feature>
<comment type="caution">
    <text evidence="3">The sequence shown here is derived from an EMBL/GenBank/DDBJ whole genome shotgun (WGS) entry which is preliminary data.</text>
</comment>